<sequence length="857" mass="95292">KHNYSPILSYHSQIIFSIAAFTNTFRFFLFYLQVYAQVVQPVKHPGLQVLATASHYWPLDAVDGIHELWDQIGNRPALRIHNHTVLPSSHNSSYVYTNDSAYTNISATVDIVEGMVNKGIFLNGDNGGTFLHFGNYQNSCISDPTWCGPEGITFSFFWKNHESESRFAVASGGKVISNGFSVYTNNYGGYVEFYTRGNNHRWKANIRVPGPYWTHILFTWTKKDGLKVYINGTFIAGDTDGSVSENYGDPYPDLVIGTRNDRASGHYVTGAFDEFVIWERALSPQEILLYYSAAMGRTSHSTGNITCHLADAFTKATYNCYISEQSIPVVSGLIETVDRVMEHMVTNLEPSPNSLISLGGTSFVADYSLMKFPQNYNLSHYRFPTQGKSYISVPGEAFTMQFQTTIVGLFYHNMHNYYKEISPVKTRINKAADFKNHKIQVASCLISLKVEPSPALSVNLSGAPLIKIVLTHILTKEQQEQVLNQSNKVFLYCAFLDYSSKEGVWSNEGCVRSDGNMTYSVCLCNHLTNFAILMQVVPLKLTTGHRVALSTIGYVGCSISIICLAITLVTFAVLSSVSTIRNQRYHIHANLSFAILVAEILLLISARFDPGTLPCKVMAVLLHFFFLSAFAWMLVEGLHLYSMVVKVFGSEGSKHFYYYGIGWGSPLVICVVSVTSALNSYGEVDNCWLSLTNGAIWAFVAPALFVIVVNIGILISVTRIISRISGESYKVHGDANAVKLTVKAVAVLLPILGISWIFGVLAVNTHSLPFLYIFAVFNSLQGFFVFLFHCLLNSEVRAAFKHKTKVWSLTSSSIRNINVKPFNSDIMNGNKEGVTPTKMNTWDKSSNSANRIDLSAV</sequence>
<feature type="domain" description="G-protein coupled receptors family 2 profile 2" evidence="9">
    <location>
        <begin position="549"/>
        <end position="793"/>
    </location>
</feature>
<reference evidence="10" key="2">
    <citation type="submission" date="2025-09" db="UniProtKB">
        <authorList>
            <consortium name="Ensembl"/>
        </authorList>
    </citation>
    <scope>IDENTIFICATION</scope>
</reference>
<dbReference type="InterPro" id="IPR046338">
    <property type="entry name" value="GAIN_dom_sf"/>
</dbReference>
<dbReference type="SMART" id="SM00303">
    <property type="entry name" value="GPS"/>
    <property type="match status" value="1"/>
</dbReference>
<evidence type="ECO:0000256" key="7">
    <source>
        <dbReference type="SAM" id="Phobius"/>
    </source>
</evidence>
<dbReference type="GeneTree" id="ENSGT00940000159783"/>
<dbReference type="AlphaFoldDB" id="A0A8D0CNQ8"/>
<accession>A0A8D0CNQ8</accession>
<keyword evidence="11" id="KW-1185">Reference proteome</keyword>
<dbReference type="GO" id="GO:0007189">
    <property type="term" value="P:adenylate cyclase-activating G protein-coupled receptor signaling pathway"/>
    <property type="evidence" value="ECO:0007669"/>
    <property type="project" value="TreeGrafter"/>
</dbReference>
<dbReference type="Proteomes" id="UP000694568">
    <property type="component" value="Unplaced"/>
</dbReference>
<keyword evidence="2 7" id="KW-0812">Transmembrane</keyword>
<keyword evidence="4 7" id="KW-1133">Transmembrane helix</keyword>
<dbReference type="Pfam" id="PF01825">
    <property type="entry name" value="GPS"/>
    <property type="match status" value="1"/>
</dbReference>
<name>A0A8D0CNQ8_SANLU</name>
<evidence type="ECO:0000259" key="8">
    <source>
        <dbReference type="PROSITE" id="PS50221"/>
    </source>
</evidence>
<feature type="transmembrane region" description="Helical" evidence="7">
    <location>
        <begin position="617"/>
        <end position="635"/>
    </location>
</feature>
<dbReference type="Gene3D" id="1.20.1070.10">
    <property type="entry name" value="Rhodopsin 7-helix transmembrane proteins"/>
    <property type="match status" value="1"/>
</dbReference>
<dbReference type="FunFam" id="1.20.1070.10:FF:000073">
    <property type="entry name" value="Adhesion G-protein coupled receptor D1"/>
    <property type="match status" value="1"/>
</dbReference>
<evidence type="ECO:0000313" key="11">
    <source>
        <dbReference type="Proteomes" id="UP000694568"/>
    </source>
</evidence>
<dbReference type="InterPro" id="IPR013320">
    <property type="entry name" value="ConA-like_dom_sf"/>
</dbReference>
<evidence type="ECO:0000259" key="9">
    <source>
        <dbReference type="PROSITE" id="PS50261"/>
    </source>
</evidence>
<gene>
    <name evidence="10" type="primary">adgrd1</name>
</gene>
<dbReference type="InterPro" id="IPR057244">
    <property type="entry name" value="GAIN_B"/>
</dbReference>
<comment type="subcellular location">
    <subcellularLocation>
        <location evidence="1">Membrane</location>
        <topology evidence="1">Multi-pass membrane protein</topology>
    </subcellularLocation>
</comment>
<keyword evidence="5 7" id="KW-0472">Membrane</keyword>
<feature type="transmembrane region" description="Helical" evidence="7">
    <location>
        <begin position="656"/>
        <end position="675"/>
    </location>
</feature>
<organism evidence="10 11">
    <name type="scientific">Sander lucioperca</name>
    <name type="common">Pike-perch</name>
    <name type="synonym">Perca lucioperca</name>
    <dbReference type="NCBI Taxonomy" id="283035"/>
    <lineage>
        <taxon>Eukaryota</taxon>
        <taxon>Metazoa</taxon>
        <taxon>Chordata</taxon>
        <taxon>Craniata</taxon>
        <taxon>Vertebrata</taxon>
        <taxon>Euteleostomi</taxon>
        <taxon>Actinopterygii</taxon>
        <taxon>Neopterygii</taxon>
        <taxon>Teleostei</taxon>
        <taxon>Neoteleostei</taxon>
        <taxon>Acanthomorphata</taxon>
        <taxon>Eupercaria</taxon>
        <taxon>Perciformes</taxon>
        <taxon>Percoidei</taxon>
        <taxon>Percidae</taxon>
        <taxon>Luciopercinae</taxon>
        <taxon>Sander</taxon>
    </lineage>
</organism>
<dbReference type="GO" id="GO:0005886">
    <property type="term" value="C:plasma membrane"/>
    <property type="evidence" value="ECO:0007669"/>
    <property type="project" value="TreeGrafter"/>
</dbReference>
<dbReference type="SUPFAM" id="SSF81321">
    <property type="entry name" value="Family A G protein-coupled receptor-like"/>
    <property type="match status" value="1"/>
</dbReference>
<dbReference type="GO" id="GO:0007166">
    <property type="term" value="P:cell surface receptor signaling pathway"/>
    <property type="evidence" value="ECO:0007669"/>
    <property type="project" value="InterPro"/>
</dbReference>
<feature type="domain" description="GAIN-B" evidence="8">
    <location>
        <begin position="367"/>
        <end position="540"/>
    </location>
</feature>
<dbReference type="FunFam" id="2.60.120.200:FF:000314">
    <property type="entry name" value="Adhesion G-protein coupled receptor D1"/>
    <property type="match status" value="1"/>
</dbReference>
<evidence type="ECO:0000256" key="1">
    <source>
        <dbReference type="ARBA" id="ARBA00004141"/>
    </source>
</evidence>
<dbReference type="InterPro" id="IPR000832">
    <property type="entry name" value="GPCR_2_secretin-like"/>
</dbReference>
<dbReference type="Gene3D" id="2.60.120.200">
    <property type="match status" value="1"/>
</dbReference>
<reference evidence="10" key="1">
    <citation type="submission" date="2025-08" db="UniProtKB">
        <authorList>
            <consortium name="Ensembl"/>
        </authorList>
    </citation>
    <scope>IDENTIFICATION</scope>
</reference>
<dbReference type="PROSITE" id="PS50261">
    <property type="entry name" value="G_PROTEIN_RECEP_F2_4"/>
    <property type="match status" value="1"/>
</dbReference>
<dbReference type="PRINTS" id="PR00249">
    <property type="entry name" value="GPCRSECRETIN"/>
</dbReference>
<feature type="transmembrane region" description="Helical" evidence="7">
    <location>
        <begin position="695"/>
        <end position="721"/>
    </location>
</feature>
<keyword evidence="6" id="KW-1015">Disulfide bond</keyword>
<evidence type="ECO:0000256" key="4">
    <source>
        <dbReference type="ARBA" id="ARBA00022989"/>
    </source>
</evidence>
<dbReference type="PROSITE" id="PS00650">
    <property type="entry name" value="G_PROTEIN_RECEP_F2_2"/>
    <property type="match status" value="1"/>
</dbReference>
<feature type="transmembrane region" description="Helical" evidence="7">
    <location>
        <begin position="742"/>
        <end position="763"/>
    </location>
</feature>
<feature type="transmembrane region" description="Helical" evidence="7">
    <location>
        <begin position="587"/>
        <end position="605"/>
    </location>
</feature>
<dbReference type="PROSITE" id="PS50221">
    <property type="entry name" value="GAIN_B"/>
    <property type="match status" value="1"/>
</dbReference>
<protein>
    <submittedName>
        <fullName evidence="10">Adhesion G protein-coupled receptor D1</fullName>
    </submittedName>
</protein>
<dbReference type="Gene3D" id="2.60.220.50">
    <property type="match status" value="1"/>
</dbReference>
<dbReference type="InterPro" id="IPR017983">
    <property type="entry name" value="GPCR_2_secretin-like_CS"/>
</dbReference>
<dbReference type="PANTHER" id="PTHR12011">
    <property type="entry name" value="ADHESION G-PROTEIN COUPLED RECEPTOR"/>
    <property type="match status" value="1"/>
</dbReference>
<evidence type="ECO:0000256" key="3">
    <source>
        <dbReference type="ARBA" id="ARBA00022729"/>
    </source>
</evidence>
<evidence type="ECO:0000256" key="5">
    <source>
        <dbReference type="ARBA" id="ARBA00023136"/>
    </source>
</evidence>
<dbReference type="InterPro" id="IPR017981">
    <property type="entry name" value="GPCR_2-like_7TM"/>
</dbReference>
<dbReference type="SUPFAM" id="SSF49899">
    <property type="entry name" value="Concanavalin A-like lectins/glucanases"/>
    <property type="match status" value="1"/>
</dbReference>
<evidence type="ECO:0000313" key="10">
    <source>
        <dbReference type="Ensembl" id="ENSSLUP00000004088.1"/>
    </source>
</evidence>
<dbReference type="Ensembl" id="ENSSLUT00000004216.1">
    <property type="protein sequence ID" value="ENSSLUP00000004088.1"/>
    <property type="gene ID" value="ENSSLUG00000001378.1"/>
</dbReference>
<dbReference type="Pfam" id="PF13385">
    <property type="entry name" value="Laminin_G_3"/>
    <property type="match status" value="1"/>
</dbReference>
<dbReference type="Pfam" id="PF00002">
    <property type="entry name" value="7tm_2"/>
    <property type="match status" value="1"/>
</dbReference>
<dbReference type="InterPro" id="IPR000203">
    <property type="entry name" value="GPS"/>
</dbReference>
<dbReference type="GO" id="GO:0004930">
    <property type="term" value="F:G protein-coupled receptor activity"/>
    <property type="evidence" value="ECO:0007669"/>
    <property type="project" value="InterPro"/>
</dbReference>
<proteinExistence type="predicted"/>
<dbReference type="PANTHER" id="PTHR12011:SF216">
    <property type="entry name" value="ADHESION G-PROTEIN COUPLED RECEPTOR D1"/>
    <property type="match status" value="1"/>
</dbReference>
<feature type="transmembrane region" description="Helical" evidence="7">
    <location>
        <begin position="769"/>
        <end position="792"/>
    </location>
</feature>
<feature type="transmembrane region" description="Helical" evidence="7">
    <location>
        <begin position="552"/>
        <end position="575"/>
    </location>
</feature>
<evidence type="ECO:0000256" key="6">
    <source>
        <dbReference type="ARBA" id="ARBA00023157"/>
    </source>
</evidence>
<evidence type="ECO:0000256" key="2">
    <source>
        <dbReference type="ARBA" id="ARBA00022692"/>
    </source>
</evidence>
<keyword evidence="3" id="KW-0732">Signal</keyword>